<organism evidence="2 3">
    <name type="scientific">Martelella mediterranea</name>
    <dbReference type="NCBI Taxonomy" id="293089"/>
    <lineage>
        <taxon>Bacteria</taxon>
        <taxon>Pseudomonadati</taxon>
        <taxon>Pseudomonadota</taxon>
        <taxon>Alphaproteobacteria</taxon>
        <taxon>Hyphomicrobiales</taxon>
        <taxon>Aurantimonadaceae</taxon>
        <taxon>Martelella</taxon>
    </lineage>
</organism>
<evidence type="ECO:0000313" key="2">
    <source>
        <dbReference type="EMBL" id="TCT34739.1"/>
    </source>
</evidence>
<feature type="region of interest" description="Disordered" evidence="1">
    <location>
        <begin position="39"/>
        <end position="59"/>
    </location>
</feature>
<sequence length="92" mass="9819">MMPWSGLSPASVEHANEMGTSELPHWTSIMLAAIALTTDRSMNPGRPQTKGKASQASAKGNLSDYLPHWQPDGAAAVLTFCLTETAPLPKSR</sequence>
<dbReference type="EMBL" id="SMAR01000031">
    <property type="protein sequence ID" value="TCT34739.1"/>
    <property type="molecule type" value="Genomic_DNA"/>
</dbReference>
<comment type="caution">
    <text evidence="2">The sequence shown here is derived from an EMBL/GenBank/DDBJ whole genome shotgun (WGS) entry which is preliminary data.</text>
</comment>
<evidence type="ECO:0000313" key="3">
    <source>
        <dbReference type="Proteomes" id="UP000295097"/>
    </source>
</evidence>
<proteinExistence type="predicted"/>
<protein>
    <submittedName>
        <fullName evidence="2">Uncharacterized protein</fullName>
    </submittedName>
</protein>
<dbReference type="AlphaFoldDB" id="A0A4R3NL27"/>
<dbReference type="Proteomes" id="UP000295097">
    <property type="component" value="Unassembled WGS sequence"/>
</dbReference>
<name>A0A4R3NL27_9HYPH</name>
<keyword evidence="3" id="KW-1185">Reference proteome</keyword>
<accession>A0A4R3NL27</accession>
<gene>
    <name evidence="2" type="ORF">EDC90_103123</name>
</gene>
<evidence type="ECO:0000256" key="1">
    <source>
        <dbReference type="SAM" id="MobiDB-lite"/>
    </source>
</evidence>
<reference evidence="2 3" key="1">
    <citation type="submission" date="2019-03" db="EMBL/GenBank/DDBJ databases">
        <title>Freshwater and sediment microbial communities from various areas in North America, analyzing microbe dynamics in response to fracking.</title>
        <authorList>
            <person name="Lamendella R."/>
        </authorList>
    </citation>
    <scope>NUCLEOTIDE SEQUENCE [LARGE SCALE GENOMIC DNA]</scope>
    <source>
        <strain evidence="2 3">175.2</strain>
    </source>
</reference>